<evidence type="ECO:0000313" key="2">
    <source>
        <dbReference type="Proteomes" id="UP001153332"/>
    </source>
</evidence>
<name>A0ACC2JTJ5_9PEZI</name>
<organism evidence="1 2">
    <name type="scientific">Lasiodiplodia mahajangana</name>
    <dbReference type="NCBI Taxonomy" id="1108764"/>
    <lineage>
        <taxon>Eukaryota</taxon>
        <taxon>Fungi</taxon>
        <taxon>Dikarya</taxon>
        <taxon>Ascomycota</taxon>
        <taxon>Pezizomycotina</taxon>
        <taxon>Dothideomycetes</taxon>
        <taxon>Dothideomycetes incertae sedis</taxon>
        <taxon>Botryosphaeriales</taxon>
        <taxon>Botryosphaeriaceae</taxon>
        <taxon>Lasiodiplodia</taxon>
    </lineage>
</organism>
<dbReference type="EMBL" id="JAPUUL010000418">
    <property type="protein sequence ID" value="KAJ8130811.1"/>
    <property type="molecule type" value="Genomic_DNA"/>
</dbReference>
<protein>
    <submittedName>
        <fullName evidence="1">Uncharacterized protein</fullName>
    </submittedName>
</protein>
<evidence type="ECO:0000313" key="1">
    <source>
        <dbReference type="EMBL" id="KAJ8130811.1"/>
    </source>
</evidence>
<comment type="caution">
    <text evidence="1">The sequence shown here is derived from an EMBL/GenBank/DDBJ whole genome shotgun (WGS) entry which is preliminary data.</text>
</comment>
<proteinExistence type="predicted"/>
<gene>
    <name evidence="1" type="ORF">O1611_g2815</name>
</gene>
<sequence length="1028" mass="114875">MRGLAYASEGYRITLSLAKFQLNKGSALTAGRRDKKLLSGKLGLGANEVATPFVYQPLTNAKTQFRLLDLRRGPGLIQCGLRTVSLEAPEPYEALSYCWGPPTPKRTIFVNGRALSVRANLYPALLRLRDGDGCGPRTMWIDAICINQEDKSEKSVCIPQMGNIYQLCWRTIIWLGEHDWLTKSAFDGVRFLSTKFGNGGHTVKYYDWRRMRRRDRQQREGLLGSIWGIAGHLHAVAAFNSVFGRDWFSRVDLDDADVFIRFTTTYLQHTGDLRILAICRGCKTGETSTIKNPSWVVDYRKHYSGTPELVSWRLGEWEWSAGGNDRRCKPVIDGDLLGARGYEFDSVFKVSSVSKTGRKEVKQSYLTNVISSFVSAAGFSRFYLDAKMIVSEVNPEAMYRHGGSTGLTTLNAFWHTLRMHHGATVLGGPNETPAKKKIREGVDRLLTRHAGLATIDNLAGFLFSIGLYVIVLIMNCLGDVFYTEFFAWAACSKQRRFFVTEKGYFGLGPAETRVGDKVVLLQGGPVPIVTRPGEQSRIVGESYVLGIMEVLSGLIAASAGGCIDRTKVELFSGDLDEDHAPRTSADETRPYPLKFRAVLAIMYSAGSYYRRSYQLKFMTPAHLNAPFALAVALASLAQSRPSAPSGATGKSSRRWLPGSDKIRGVNLGSQFIIEKWMAGDEWNSMGCGDSNDEWSCVQSLGQDAADAAFRTHWQTWITADDLKEIQSYGLNTVRIPVGFWINEDLVNDGEYYPRGGLEYLDYIVGNCTELGIYVIMDLHGGPGSQFPGQQYTGHVVDTPGFYTSDNYERAYKFLEWMTERVHTNPVYYNVGMLQVINEPVHAGDYPSQAADMIANYYPGAWNRIRDREAQLGTADSDKLHIQFMAEAWGSGNPSQNLPDTTFAFYDDHRYLKWDTSIAATQDSYLSAACSDNRGGSDIVVGEWSISVADDAQYNSEFDIRDTDANNDWYKKFFAAQVQAYERSGGWVFWSWKCNWIAGFNEWRWCYKSAVDAGIIPKDAASVASMSPC</sequence>
<dbReference type="Proteomes" id="UP001153332">
    <property type="component" value="Unassembled WGS sequence"/>
</dbReference>
<accession>A0ACC2JTJ5</accession>
<reference evidence="1" key="1">
    <citation type="submission" date="2022-12" db="EMBL/GenBank/DDBJ databases">
        <title>Genome Sequence of Lasiodiplodia mahajangana.</title>
        <authorList>
            <person name="Buettner E."/>
        </authorList>
    </citation>
    <scope>NUCLEOTIDE SEQUENCE</scope>
    <source>
        <strain evidence="1">VT137</strain>
    </source>
</reference>
<keyword evidence="2" id="KW-1185">Reference proteome</keyword>